<keyword evidence="3" id="KW-1185">Reference proteome</keyword>
<evidence type="ECO:0000313" key="3">
    <source>
        <dbReference type="Proteomes" id="UP000324479"/>
    </source>
</evidence>
<organism evidence="2 3">
    <name type="scientific">Roseiconus nitratireducens</name>
    <dbReference type="NCBI Taxonomy" id="2605748"/>
    <lineage>
        <taxon>Bacteria</taxon>
        <taxon>Pseudomonadati</taxon>
        <taxon>Planctomycetota</taxon>
        <taxon>Planctomycetia</taxon>
        <taxon>Pirellulales</taxon>
        <taxon>Pirellulaceae</taxon>
        <taxon>Roseiconus</taxon>
    </lineage>
</organism>
<reference evidence="2 3" key="1">
    <citation type="submission" date="2019-08" db="EMBL/GenBank/DDBJ databases">
        <authorList>
            <person name="Dhanesh K."/>
            <person name="Kumar G."/>
            <person name="Sasikala C."/>
            <person name="Venkata Ramana C."/>
        </authorList>
    </citation>
    <scope>NUCLEOTIDE SEQUENCE [LARGE SCALE GENOMIC DNA]</scope>
    <source>
        <strain evidence="2 3">JC645</strain>
    </source>
</reference>
<keyword evidence="1" id="KW-0472">Membrane</keyword>
<name>A0A5M6DHB5_9BACT</name>
<evidence type="ECO:0000313" key="2">
    <source>
        <dbReference type="EMBL" id="KAA5546934.1"/>
    </source>
</evidence>
<evidence type="ECO:0000256" key="1">
    <source>
        <dbReference type="SAM" id="Phobius"/>
    </source>
</evidence>
<dbReference type="EMBL" id="VWOX01000001">
    <property type="protein sequence ID" value="KAA5546934.1"/>
    <property type="molecule type" value="Genomic_DNA"/>
</dbReference>
<keyword evidence="1" id="KW-0812">Transmembrane</keyword>
<feature type="transmembrane region" description="Helical" evidence="1">
    <location>
        <begin position="71"/>
        <end position="92"/>
    </location>
</feature>
<sequence length="194" mass="22021">MIPTSLPAYLADLVRSELESDEAILWSDTPIARFFTVKSTGTFVFAIPWTLFSLFWIAGASGFAMPKFVGWVDLFPLFGVPFLLIGLAMLCYPIQNYRNAFRTCYVLTNRRALTFEREWGRTVIRSLAPRQLTVVYRKQAVDGSGDVIFNAKRWKDSDGASHSEEIGFISIADVRDVERKLKAMVDTHRRRAVG</sequence>
<feature type="transmembrane region" description="Helical" evidence="1">
    <location>
        <begin position="43"/>
        <end position="65"/>
    </location>
</feature>
<comment type="caution">
    <text evidence="2">The sequence shown here is derived from an EMBL/GenBank/DDBJ whole genome shotgun (WGS) entry which is preliminary data.</text>
</comment>
<evidence type="ECO:0008006" key="4">
    <source>
        <dbReference type="Google" id="ProtNLM"/>
    </source>
</evidence>
<dbReference type="AlphaFoldDB" id="A0A5M6DHB5"/>
<accession>A0A5M6DHB5</accession>
<gene>
    <name evidence="2" type="ORF">FYK55_00470</name>
</gene>
<protein>
    <recommendedName>
        <fullName evidence="4">DUF304 domain-containing protein</fullName>
    </recommendedName>
</protein>
<dbReference type="Proteomes" id="UP000324479">
    <property type="component" value="Unassembled WGS sequence"/>
</dbReference>
<proteinExistence type="predicted"/>
<keyword evidence="1" id="KW-1133">Transmembrane helix</keyword>